<dbReference type="GO" id="GO:0009941">
    <property type="term" value="C:chloroplast envelope"/>
    <property type="evidence" value="ECO:0007669"/>
    <property type="project" value="TreeGrafter"/>
</dbReference>
<accession>A0AAQ3PZ63</accession>
<protein>
    <submittedName>
        <fullName evidence="1">Uncharacterized protein</fullName>
    </submittedName>
</protein>
<keyword evidence="2" id="KW-1185">Reference proteome</keyword>
<proteinExistence type="predicted"/>
<dbReference type="InterPro" id="IPR040320">
    <property type="entry name" value="At4g37920-like"/>
</dbReference>
<gene>
    <name evidence="1" type="ORF">Cni_G01791</name>
</gene>
<dbReference type="PANTHER" id="PTHR31755">
    <property type="entry name" value="FOLATE RECEPTOR-LIKE"/>
    <property type="match status" value="1"/>
</dbReference>
<evidence type="ECO:0000313" key="1">
    <source>
        <dbReference type="EMBL" id="WOK93098.1"/>
    </source>
</evidence>
<dbReference type="InterPro" id="IPR007493">
    <property type="entry name" value="DUF538"/>
</dbReference>
<sequence>MEQLETLNVTQSKFDDILNSSSLDEACEKIRRLAKAKELDSSLILLINRTWAAAKESTTMRNEVSLVHSLHHFPPHLHLLTNLKGVSVKVLFFWLNIIEVRLLNDSLRFSVGIASADFTLSNFYISPQCGCGLDCPGDDDVVT</sequence>
<evidence type="ECO:0000313" key="2">
    <source>
        <dbReference type="Proteomes" id="UP001327560"/>
    </source>
</evidence>
<dbReference type="GO" id="GO:0009535">
    <property type="term" value="C:chloroplast thylakoid membrane"/>
    <property type="evidence" value="ECO:0007669"/>
    <property type="project" value="TreeGrafter"/>
</dbReference>
<reference evidence="1 2" key="1">
    <citation type="submission" date="2023-10" db="EMBL/GenBank/DDBJ databases">
        <title>Chromosome-scale genome assembly provides insights into flower coloration mechanisms of Canna indica.</title>
        <authorList>
            <person name="Li C."/>
        </authorList>
    </citation>
    <scope>NUCLEOTIDE SEQUENCE [LARGE SCALE GENOMIC DNA]</scope>
    <source>
        <tissue evidence="1">Flower</tissue>
    </source>
</reference>
<name>A0AAQ3PZ63_9LILI</name>
<dbReference type="InterPro" id="IPR036758">
    <property type="entry name" value="At5g01610-like"/>
</dbReference>
<organism evidence="1 2">
    <name type="scientific">Canna indica</name>
    <name type="common">Indian-shot</name>
    <dbReference type="NCBI Taxonomy" id="4628"/>
    <lineage>
        <taxon>Eukaryota</taxon>
        <taxon>Viridiplantae</taxon>
        <taxon>Streptophyta</taxon>
        <taxon>Embryophyta</taxon>
        <taxon>Tracheophyta</taxon>
        <taxon>Spermatophyta</taxon>
        <taxon>Magnoliopsida</taxon>
        <taxon>Liliopsida</taxon>
        <taxon>Zingiberales</taxon>
        <taxon>Cannaceae</taxon>
        <taxon>Canna</taxon>
    </lineage>
</organism>
<dbReference type="PANTHER" id="PTHR31755:SF2">
    <property type="entry name" value="OS08G0320800 PROTEIN"/>
    <property type="match status" value="1"/>
</dbReference>
<dbReference type="Pfam" id="PF04398">
    <property type="entry name" value="DUF538"/>
    <property type="match status" value="1"/>
</dbReference>
<dbReference type="Proteomes" id="UP001327560">
    <property type="component" value="Chromosome 1"/>
</dbReference>
<dbReference type="Gene3D" id="2.30.240.10">
    <property type="entry name" value="At5g01610-like"/>
    <property type="match status" value="1"/>
</dbReference>
<dbReference type="AlphaFoldDB" id="A0AAQ3PZ63"/>
<dbReference type="EMBL" id="CP136890">
    <property type="protein sequence ID" value="WOK93098.1"/>
    <property type="molecule type" value="Genomic_DNA"/>
</dbReference>
<dbReference type="SUPFAM" id="SSF141562">
    <property type="entry name" value="At5g01610-like"/>
    <property type="match status" value="1"/>
</dbReference>